<evidence type="ECO:0000313" key="1">
    <source>
        <dbReference type="EnsemblPlants" id="Solyc01g049895.1.1"/>
    </source>
</evidence>
<protein>
    <submittedName>
        <fullName evidence="1">Uncharacterized protein</fullName>
    </submittedName>
</protein>
<dbReference type="EnsemblPlants" id="Solyc01g049895.1.1">
    <property type="protein sequence ID" value="Solyc01g049895.1.1"/>
    <property type="gene ID" value="Solyc01g049895.1"/>
</dbReference>
<name>A0A3Q7EDX9_SOLLC</name>
<evidence type="ECO:0000313" key="2">
    <source>
        <dbReference type="Proteomes" id="UP000004994"/>
    </source>
</evidence>
<organism evidence="1">
    <name type="scientific">Solanum lycopersicum</name>
    <name type="common">Tomato</name>
    <name type="synonym">Lycopersicon esculentum</name>
    <dbReference type="NCBI Taxonomy" id="4081"/>
    <lineage>
        <taxon>Eukaryota</taxon>
        <taxon>Viridiplantae</taxon>
        <taxon>Streptophyta</taxon>
        <taxon>Embryophyta</taxon>
        <taxon>Tracheophyta</taxon>
        <taxon>Spermatophyta</taxon>
        <taxon>Magnoliopsida</taxon>
        <taxon>eudicotyledons</taxon>
        <taxon>Gunneridae</taxon>
        <taxon>Pentapetalae</taxon>
        <taxon>asterids</taxon>
        <taxon>lamiids</taxon>
        <taxon>Solanales</taxon>
        <taxon>Solanaceae</taxon>
        <taxon>Solanoideae</taxon>
        <taxon>Solaneae</taxon>
        <taxon>Solanum</taxon>
        <taxon>Solanum subgen. Lycopersicon</taxon>
    </lineage>
</organism>
<reference evidence="1" key="1">
    <citation type="journal article" date="2012" name="Nature">
        <title>The tomato genome sequence provides insights into fleshy fruit evolution.</title>
        <authorList>
            <consortium name="Tomato Genome Consortium"/>
        </authorList>
    </citation>
    <scope>NUCLEOTIDE SEQUENCE [LARGE SCALE GENOMIC DNA]</scope>
    <source>
        <strain evidence="1">cv. Heinz 1706</strain>
    </source>
</reference>
<sequence length="155" mass="18133">MRHLFSQMPLVWILTKQYHLPFHHFDEATLNCTDETTEKEDVTWVRAIGVVCVCRLFFVIEEQEEWKRGARKTELLHSFEEKKESERVKKNREITKGVGWFVEKGFVKPVAPTTLALSNHFYILKVLYKPIEKKPGGKHIQRAEESSIGPASQHQ</sequence>
<dbReference type="Proteomes" id="UP000004994">
    <property type="component" value="Chromosome 1"/>
</dbReference>
<dbReference type="AlphaFoldDB" id="A0A3Q7EDX9"/>
<reference evidence="1" key="2">
    <citation type="submission" date="2019-01" db="UniProtKB">
        <authorList>
            <consortium name="EnsemblPlants"/>
        </authorList>
    </citation>
    <scope>IDENTIFICATION</scope>
    <source>
        <strain evidence="1">cv. Heinz 1706</strain>
    </source>
</reference>
<keyword evidence="2" id="KW-1185">Reference proteome</keyword>
<dbReference type="InParanoid" id="A0A3Q7EDX9"/>
<accession>A0A3Q7EDX9</accession>
<dbReference type="Gramene" id="Solyc01g049895.1.1">
    <property type="protein sequence ID" value="Solyc01g049895.1.1"/>
    <property type="gene ID" value="Solyc01g049895.1"/>
</dbReference>
<proteinExistence type="predicted"/>